<evidence type="ECO:0000313" key="4">
    <source>
        <dbReference type="EMBL" id="GAA3627184.1"/>
    </source>
</evidence>
<gene>
    <name evidence="4" type="ORF">GCM10022223_50600</name>
</gene>
<reference evidence="5" key="1">
    <citation type="journal article" date="2019" name="Int. J. Syst. Evol. Microbiol.">
        <title>The Global Catalogue of Microorganisms (GCM) 10K type strain sequencing project: providing services to taxonomists for standard genome sequencing and annotation.</title>
        <authorList>
            <consortium name="The Broad Institute Genomics Platform"/>
            <consortium name="The Broad Institute Genome Sequencing Center for Infectious Disease"/>
            <person name="Wu L."/>
            <person name="Ma J."/>
        </authorList>
    </citation>
    <scope>NUCLEOTIDE SEQUENCE [LARGE SCALE GENOMIC DNA]</scope>
    <source>
        <strain evidence="5">JCM 16902</strain>
    </source>
</reference>
<keyword evidence="1 2" id="KW-0238">DNA-binding</keyword>
<evidence type="ECO:0000313" key="5">
    <source>
        <dbReference type="Proteomes" id="UP001501074"/>
    </source>
</evidence>
<sequence>MNSRDAILAASQRRLNVDPRASMAELATSAGVGRATLHRHFSTREELLHVLGIRSLDRWEQSMEQADAPGAIASGETARIEACIRDLFHRYITDYEEFGLALTDPYLCTAPELVERTEILAERETELLAAGQKAGVLRADLPARWLSTALYGLLVAAREASTTGRVARAELDEYVISTFFDGTRAK</sequence>
<accession>A0ABP7A8X1</accession>
<dbReference type="SUPFAM" id="SSF48498">
    <property type="entry name" value="Tetracyclin repressor-like, C-terminal domain"/>
    <property type="match status" value="1"/>
</dbReference>
<dbReference type="InterPro" id="IPR036271">
    <property type="entry name" value="Tet_transcr_reg_TetR-rel_C_sf"/>
</dbReference>
<comment type="caution">
    <text evidence="4">The sequence shown here is derived from an EMBL/GenBank/DDBJ whole genome shotgun (WGS) entry which is preliminary data.</text>
</comment>
<dbReference type="SUPFAM" id="SSF46689">
    <property type="entry name" value="Homeodomain-like"/>
    <property type="match status" value="1"/>
</dbReference>
<dbReference type="InterPro" id="IPR009057">
    <property type="entry name" value="Homeodomain-like_sf"/>
</dbReference>
<protein>
    <submittedName>
        <fullName evidence="4">TetR/AcrR family transcriptional regulator</fullName>
    </submittedName>
</protein>
<dbReference type="PROSITE" id="PS50977">
    <property type="entry name" value="HTH_TETR_2"/>
    <property type="match status" value="1"/>
</dbReference>
<dbReference type="InterPro" id="IPR001647">
    <property type="entry name" value="HTH_TetR"/>
</dbReference>
<organism evidence="4 5">
    <name type="scientific">Kineosporia mesophila</name>
    <dbReference type="NCBI Taxonomy" id="566012"/>
    <lineage>
        <taxon>Bacteria</taxon>
        <taxon>Bacillati</taxon>
        <taxon>Actinomycetota</taxon>
        <taxon>Actinomycetes</taxon>
        <taxon>Kineosporiales</taxon>
        <taxon>Kineosporiaceae</taxon>
        <taxon>Kineosporia</taxon>
    </lineage>
</organism>
<dbReference type="EMBL" id="BAAAZO010000010">
    <property type="protein sequence ID" value="GAA3627184.1"/>
    <property type="molecule type" value="Genomic_DNA"/>
</dbReference>
<evidence type="ECO:0000256" key="2">
    <source>
        <dbReference type="PROSITE-ProRule" id="PRU00335"/>
    </source>
</evidence>
<dbReference type="RefSeq" id="WP_231488866.1">
    <property type="nucleotide sequence ID" value="NZ_BAAAZO010000010.1"/>
</dbReference>
<dbReference type="Pfam" id="PF00440">
    <property type="entry name" value="TetR_N"/>
    <property type="match status" value="1"/>
</dbReference>
<feature type="domain" description="HTH tetR-type" evidence="3">
    <location>
        <begin position="1"/>
        <end position="59"/>
    </location>
</feature>
<dbReference type="Proteomes" id="UP001501074">
    <property type="component" value="Unassembled WGS sequence"/>
</dbReference>
<dbReference type="Gene3D" id="1.10.357.10">
    <property type="entry name" value="Tetracycline Repressor, domain 2"/>
    <property type="match status" value="1"/>
</dbReference>
<proteinExistence type="predicted"/>
<name>A0ABP7A8X1_9ACTN</name>
<keyword evidence="5" id="KW-1185">Reference proteome</keyword>
<feature type="DNA-binding region" description="H-T-H motif" evidence="2">
    <location>
        <begin position="22"/>
        <end position="41"/>
    </location>
</feature>
<evidence type="ECO:0000259" key="3">
    <source>
        <dbReference type="PROSITE" id="PS50977"/>
    </source>
</evidence>
<evidence type="ECO:0000256" key="1">
    <source>
        <dbReference type="ARBA" id="ARBA00023125"/>
    </source>
</evidence>